<dbReference type="CDD" id="cd19531">
    <property type="entry name" value="LCL_NRPS-like"/>
    <property type="match status" value="1"/>
</dbReference>
<feature type="domain" description="Carrier" evidence="7">
    <location>
        <begin position="763"/>
        <end position="838"/>
    </location>
</feature>
<dbReference type="InterPro" id="IPR036736">
    <property type="entry name" value="ACP-like_sf"/>
</dbReference>
<dbReference type="Gene3D" id="1.10.1200.10">
    <property type="entry name" value="ACP-like"/>
    <property type="match status" value="3"/>
</dbReference>
<protein>
    <submittedName>
        <fullName evidence="8">Non-ribosomal peptide synthetase</fullName>
    </submittedName>
</protein>
<dbReference type="SUPFAM" id="SSF47336">
    <property type="entry name" value="ACP-like"/>
    <property type="match status" value="3"/>
</dbReference>
<dbReference type="Gene3D" id="2.30.38.10">
    <property type="entry name" value="Luciferase, Domain 3"/>
    <property type="match status" value="3"/>
</dbReference>
<dbReference type="FunFam" id="2.30.38.10:FF:000001">
    <property type="entry name" value="Non-ribosomal peptide synthetase PvdI"/>
    <property type="match status" value="3"/>
</dbReference>
<evidence type="ECO:0000256" key="1">
    <source>
        <dbReference type="ARBA" id="ARBA00001957"/>
    </source>
</evidence>
<dbReference type="Pfam" id="PF00550">
    <property type="entry name" value="PP-binding"/>
    <property type="match status" value="3"/>
</dbReference>
<dbReference type="NCBIfam" id="TIGR01733">
    <property type="entry name" value="AA-adenyl-dom"/>
    <property type="match status" value="3"/>
</dbReference>
<dbReference type="PROSITE" id="PS00455">
    <property type="entry name" value="AMP_BINDING"/>
    <property type="match status" value="3"/>
</dbReference>
<dbReference type="NCBIfam" id="TIGR01720">
    <property type="entry name" value="NRPS-para261"/>
    <property type="match status" value="1"/>
</dbReference>
<evidence type="ECO:0000256" key="6">
    <source>
        <dbReference type="ARBA" id="ARBA00023194"/>
    </source>
</evidence>
<dbReference type="Pfam" id="PF13193">
    <property type="entry name" value="AMP-binding_C"/>
    <property type="match status" value="3"/>
</dbReference>
<dbReference type="Pfam" id="PF00668">
    <property type="entry name" value="Condensation"/>
    <property type="match status" value="4"/>
</dbReference>
<dbReference type="FunFam" id="3.40.50.980:FF:000001">
    <property type="entry name" value="Non-ribosomal peptide synthetase"/>
    <property type="match status" value="3"/>
</dbReference>
<dbReference type="RefSeq" id="WP_105322035.1">
    <property type="nucleotide sequence ID" value="NZ_CP026610.1"/>
</dbReference>
<dbReference type="FunFam" id="3.30.300.30:FF:000010">
    <property type="entry name" value="Enterobactin synthetase component F"/>
    <property type="match status" value="1"/>
</dbReference>
<evidence type="ECO:0000256" key="4">
    <source>
        <dbReference type="ARBA" id="ARBA00022553"/>
    </source>
</evidence>
<feature type="domain" description="Carrier" evidence="7">
    <location>
        <begin position="1799"/>
        <end position="1873"/>
    </location>
</feature>
<feature type="domain" description="Carrier" evidence="7">
    <location>
        <begin position="3301"/>
        <end position="3376"/>
    </location>
</feature>
<dbReference type="InterPro" id="IPR006162">
    <property type="entry name" value="Ppantetheine_attach_site"/>
</dbReference>
<dbReference type="PANTHER" id="PTHR45527">
    <property type="entry name" value="NONRIBOSOMAL PEPTIDE SYNTHETASE"/>
    <property type="match status" value="1"/>
</dbReference>
<dbReference type="PROSITE" id="PS50075">
    <property type="entry name" value="CARRIER"/>
    <property type="match status" value="3"/>
</dbReference>
<dbReference type="CDD" id="cd19543">
    <property type="entry name" value="DCL_NRPS"/>
    <property type="match status" value="1"/>
</dbReference>
<dbReference type="Gene3D" id="3.30.559.10">
    <property type="entry name" value="Chloramphenicol acetyltransferase-like domain"/>
    <property type="match status" value="3"/>
</dbReference>
<dbReference type="CDD" id="cd05930">
    <property type="entry name" value="A_NRPS"/>
    <property type="match status" value="2"/>
</dbReference>
<proteinExistence type="inferred from homology"/>
<evidence type="ECO:0000259" key="7">
    <source>
        <dbReference type="PROSITE" id="PS50075"/>
    </source>
</evidence>
<evidence type="ECO:0000256" key="5">
    <source>
        <dbReference type="ARBA" id="ARBA00022737"/>
    </source>
</evidence>
<dbReference type="InterPro" id="IPR020845">
    <property type="entry name" value="AMP-binding_CS"/>
</dbReference>
<dbReference type="FunFam" id="3.40.50.12780:FF:000012">
    <property type="entry name" value="Non-ribosomal peptide synthetase"/>
    <property type="match status" value="2"/>
</dbReference>
<dbReference type="NCBIfam" id="NF003417">
    <property type="entry name" value="PRK04813.1"/>
    <property type="match status" value="3"/>
</dbReference>
<dbReference type="InterPro" id="IPR025110">
    <property type="entry name" value="AMP-bd_C"/>
</dbReference>
<name>A0ABC8D1G5_BACVE</name>
<dbReference type="FunFam" id="1.10.1200.10:FF:000005">
    <property type="entry name" value="Nonribosomal peptide synthetase 1"/>
    <property type="match status" value="1"/>
</dbReference>
<dbReference type="Pfam" id="PF00501">
    <property type="entry name" value="AMP-binding"/>
    <property type="match status" value="3"/>
</dbReference>
<dbReference type="GO" id="GO:0017000">
    <property type="term" value="P:antibiotic biosynthetic process"/>
    <property type="evidence" value="ECO:0007669"/>
    <property type="project" value="UniProtKB-KW"/>
</dbReference>
<dbReference type="Proteomes" id="UP000250069">
    <property type="component" value="Chromosome"/>
</dbReference>
<reference evidence="8 9" key="1">
    <citation type="submission" date="2018-06" db="EMBL/GenBank/DDBJ databases">
        <title>Complete Genome Sequence of Bacillus velezensis DSYZ, a Plant Growth-Promoting Rhizobacterium with Antifungal Activity.</title>
        <authorList>
            <person name="Du B."/>
            <person name="Ding Y."/>
            <person name="Liu K."/>
            <person name="Yao L."/>
            <person name="Wang C."/>
            <person name="Li H."/>
            <person name="Liu H."/>
        </authorList>
    </citation>
    <scope>NUCLEOTIDE SEQUENCE [LARGE SCALE GENOMIC DNA]</scope>
    <source>
        <strain evidence="8 9">DSYZ</strain>
    </source>
</reference>
<evidence type="ECO:0000313" key="8">
    <source>
        <dbReference type="EMBL" id="AWX70738.1"/>
    </source>
</evidence>
<dbReference type="SUPFAM" id="SSF56801">
    <property type="entry name" value="Acetyl-CoA synthetase-like"/>
    <property type="match status" value="3"/>
</dbReference>
<dbReference type="Gene3D" id="3.30.300.30">
    <property type="match status" value="3"/>
</dbReference>
<keyword evidence="3" id="KW-0596">Phosphopantetheine</keyword>
<evidence type="ECO:0000313" key="9">
    <source>
        <dbReference type="Proteomes" id="UP000250069"/>
    </source>
</evidence>
<keyword evidence="4" id="KW-0597">Phosphoprotein</keyword>
<dbReference type="SUPFAM" id="SSF52777">
    <property type="entry name" value="CoA-dependent acyltransferases"/>
    <property type="match status" value="8"/>
</dbReference>
<dbReference type="Gene3D" id="3.30.559.30">
    <property type="entry name" value="Nonribosomal peptide synthetase, condensation domain"/>
    <property type="match status" value="5"/>
</dbReference>
<evidence type="ECO:0000256" key="2">
    <source>
        <dbReference type="ARBA" id="ARBA00006432"/>
    </source>
</evidence>
<dbReference type="InterPro" id="IPR023213">
    <property type="entry name" value="CAT-like_dom_sf"/>
</dbReference>
<dbReference type="CDD" id="cd19534">
    <property type="entry name" value="E_NRPS"/>
    <property type="match status" value="1"/>
</dbReference>
<dbReference type="GO" id="GO:0044550">
    <property type="term" value="P:secondary metabolite biosynthetic process"/>
    <property type="evidence" value="ECO:0007669"/>
    <property type="project" value="UniProtKB-ARBA"/>
</dbReference>
<dbReference type="Gene3D" id="3.40.50.980">
    <property type="match status" value="6"/>
</dbReference>
<comment type="similarity">
    <text evidence="2">Belongs to the ATP-dependent AMP-binding enzyme family.</text>
</comment>
<dbReference type="InterPro" id="IPR020806">
    <property type="entry name" value="PKS_PP-bd"/>
</dbReference>
<accession>A0ABC8D1G5</accession>
<dbReference type="InterPro" id="IPR010060">
    <property type="entry name" value="NRPS_synth"/>
</dbReference>
<dbReference type="GO" id="GO:0008610">
    <property type="term" value="P:lipid biosynthetic process"/>
    <property type="evidence" value="ECO:0007669"/>
    <property type="project" value="UniProtKB-ARBA"/>
</dbReference>
<dbReference type="SMART" id="SM00823">
    <property type="entry name" value="PKS_PP"/>
    <property type="match status" value="2"/>
</dbReference>
<sequence>MNMSSKPVFQSSADEGGFNNRKKTFIIDETCTSMLKAAADQYHITLSALIQTAWGVLLQKYNNVNDVVFGAVISGRQCRVQGIEKMVGLFINAVPLRVKGDGDTVFIALAQKLNSDFIKANTSYGYSSLADIQALTKMKEKLINHMLVYENYPVDDYGKAVDDTTDALRITDMEVFEQTNYDFGLVIIPGSQIKAEMTYNNNVYREDIINRIGVNFCHVLKQVATDPTRVLKDISAVNEEERGMLQEFNKQSSNYTVNKTIQDLFEERAEKTPDQTAAVYAGKHITYKELNEKANQVATLLMEKGAGKNSITAMMIRPSEYSMIGILGILKTGSAFLPIDDESPVSRINHILKDSKADILITDLCFLADKNIAAECLDITDKSIYTSQNTSNPDVQYDLEDEVYVIYTSGTSGKPKGVKVKNKSLVNYSLWVCDQININSDSRSLVTSKYSFDLCYTSIFPVLSGGGQVHFVDKEVYLHSLSLIEYIHKNSITYLKMTPTLFSTLMEDVDMLASCPDLKVIILGGESINIGNVKKLAEKCRWMKFINHYGPTESTVGCIAHSIDLDHIQNCEIYNKIGRPIHGINIYIVDRSDQLVPVGAPGEICISGVGLASGYVNNEELTNEKFIDNPFHPGAKMYKTGDLGRWMPDGNIEFLGRIDNQIKIRGFRVEIGEIENQLLQLEGIKEAAVVYIEEKYLSAYITGDIEMEGSFVQEKLAQALPKYMIPSFIIQLKELPLTANGKINRKELPLPDLQRLSVSRYEAPANETEEKLAEIWKEMLGHKRISINEDFFELGGHSLTAAFTISRIRKTFGTDIKVKELFEQPTIKQLSRLIQKRDKQNYPVISKARKQSYYQASSAQKRMFALWETDKDSIVYNLPIMIELNGKLDVKKAESVLQEIIGRHEALRTSFDVVSGDVVQIIHDTWELEFDYQKLPSNGIRPYVKQFIRPFHLDKAPLIRAGLITYEDRNLLLLDVHHIAADGVSVGIIRKEFNALYAGHKLKQPPLQYKDYSEWQVSSGTKEALKEQEEYWLKRLSGDLPILNLQTDYERPRVKSFEGSRISFTADERLTSSLKSVAKETGTTLYMVLLAVYNVMLSKYSGQQDVIIGTAESGRSDTELENTVGMFVNTVAIRNFPEEHKTFRAFLEEVKHHTLKDFENTDYQFENIVQKLGVKRDSSRNPLFDVMFVLENADYGIENHLDPNPEEHIQTEINISKFDLTLTATEIDKGIKFHLEYSSQLFEKETAERMGAHFTKLLQSAAAGLDQPLMKLDMIPEQEKHTLLHVFNDTAAEFPRNKTIHQLFEEQAEKTPERIAAVQEDTLLTYKELNEKSNSLANLLRQKGIRENSIVGIMTERSLEMIIGIIGVLKAGGAYLPIDPEYPDERVNYMLKDSDANILLIQNGLSGGITFNKEILSLSDPALYMHNRSNLPNVSCPEDLAYMIYTSGTTGLPKGVMVKHKGVVNYIHWANKIYVNDEDIDFPLYSSISFDLTVTSIYTPLISGNKIIIYEGPDKALLIRRIIEENKADIIKLTPTHLRLLENVDLSTSKIKKIIVGGEELKTGLAKKIHGAFNGHVRIYNEYGPTEATVGCMIHQYHIERDNGNAVSIGKPADNTKLYILGKQLELLPLGAAGELCVSGEGLADGYKNKAGLTSEKFVDNPFEPGAKLYRTGDMAKWMPDGTIDYLGRIDDQVKIRGYRIETGEIENRLLKMSHIREAVVVARDDQHGDKYLCGYVTSDKKIDVYALKENLSKELPLFMVPSYIFQIEKMPLSSNGKIDTKSLPIIDIADVLESAYEAPRNKKEQILACVWEKVLGMKSIGINYNYYEIGGDSIKSILVVSELQKYGLKLEVRDLMKYPHIKDLSAHVKSADIQADQSIVEGDVDLTPIQKWFIEQRFEQENHYNQAFMLYKKSGIEEKAIETAFLELVRHHDALRMQFKKENGEIKQWNRGIKQAKETFTLDVFDMTQTEDPAMAIESLADRMQNELSLEKGILIKLAVFKTKNGDHLLLTIHHMIIDGVSWRILLEDFGTAYLQTVNGNKVELETKTASFKEWARQLKEYANSKALQKEAGYWETIETAIIEPLPKDFIAESCSYEDSKEIKIELTEDQTKTLLRNTNAAYHTQINDILLCSLGLAAKEWTGNEKILVNLEGHGRESVIKTPVHRTIGWFTTIYPIVLDMTESNSLSSSIKYTKEMLRHIPQNGIGYGILRYLSDSVHLQLKPDISFNYLGEFGQEDRSNLFQISPLSAGTSISGRNKKTHSIEINGYIMDGRLMFSFNYSANQYKRETIEQFTKAYQLKINQIIEHCVNKKISEKTPWDYGDPDLQIEELNQILASGAEVEKIHSLSPMQEGMLYNAVIDHQSSAYFEQSEITVEGNLNTEVLSDALNRLIAKYEILRTSFFYNGFRVFKQAILKERKLNIQYHDISQWEEQKKDAFVGQFKVRDRNTPFDLNKDCLIRVSVIKLGRNKFKVIYSFHHIILDGWSVGILLKELMDLYGDVAEGKKLLQETPVPYSRYLEWLDQQDKDRAFEYWKEYLSAYEQEISFPELELKSDEYQHDQKLGALNGETAAKLKKIAESNSITLNSIVQTAWGILLQKYNNTNDVVFGSIVSGRPSEINGIENMVGLFINAVPIRVKRECDTSFISLAKQINKDFIEANEYSYCSLADIQSLTSMKNKLINHVVVYENYPLNEDLFQDSAHSSVKITAEHGFEQTNYDLELLIAPGDELHMKITYNASVYSKETVSSILDNLVSVLQQAAADHEVMVSQIDMVNETEKQKLVKEFNCTELSYKKEKTLQELFEEQAVRTPDAIALEWNGDFLTYKELNNKANQLARALRENGIKENVVVPILVRRSFRLIIGILGILKAGGCYLPLDPDYPADRINYMLKDSKSGLLLTEEGLPNELTYSGTVFNIDSEDLLHHLETNIDVINRAEDLAYVIYTSGSTGKPKGVAVEHRAVHNFIKGITDRVSFSQDNVLLSVTTCSFDIFGLESLLPLTQGLKVVIAGEAEQRDPYLLNKIVVETDVNTIQLTPSRLKLMLSAENSTESLQKLKTIMVGGEVFQRELLFELKKYKNLKIYNMYGPTETTIWSSVKDLTNENSVNIGKPIANTQIYIVDHDGNTVPLGSTGELCIAGAGMARGYLGKEDLTAQKFVDNPFVKGTKMYKTGDLARWLPNGELDVIGRMDNQVKIRGYRIELGEIESIVNQHEKVKECVAAGKTNSAGVQDLVLYYVAESTVYPSEFIKLLSPVLPEYMIPQIFMKIDQIPLTANGKINVLALPEPVIDRTGFDRPFEEAVTDVQKSISRVWTDVLKIEELGIHDNFFEAGGNSIKIVAVYNELQKLYPKQIQIADLFAYPTIYRLSEYIESAIAFAEIAVSLEKEIIPITLPLEYISESTGQSHTAMHEYAVNANYYDGLKTICNTYKYDISHVLLAGYVFLLADVSQQNLVHIQFSGHGDDRMSQLSFDLSDIENFHDIIRMAKEQIENQEDSDQYDLNTHYKKSSSAQDVFPLFYISNESKKEYSELYDLVFAVHEKPSEAEIVFIYNHQKLNEHKMKDLFYNYMNLIQVITADKADNSI</sequence>
<dbReference type="InterPro" id="IPR009081">
    <property type="entry name" value="PP-bd_ACP"/>
</dbReference>
<dbReference type="EMBL" id="CP030150">
    <property type="protein sequence ID" value="AWX70738.1"/>
    <property type="molecule type" value="Genomic_DNA"/>
</dbReference>
<gene>
    <name evidence="8" type="ORF">BVDSYZ_01245</name>
</gene>
<dbReference type="PROSITE" id="PS00012">
    <property type="entry name" value="PHOSPHOPANTETHEINE"/>
    <property type="match status" value="1"/>
</dbReference>
<dbReference type="InterPro" id="IPR045851">
    <property type="entry name" value="AMP-bd_C_sf"/>
</dbReference>
<keyword evidence="6" id="KW-0045">Antibiotic biosynthesis</keyword>
<dbReference type="InterPro" id="IPR010071">
    <property type="entry name" value="AA_adenyl_dom"/>
</dbReference>
<dbReference type="InterPro" id="IPR001242">
    <property type="entry name" value="Condensation_dom"/>
</dbReference>
<dbReference type="InterPro" id="IPR000873">
    <property type="entry name" value="AMP-dep_synth/lig_dom"/>
</dbReference>
<organism evidence="8 9">
    <name type="scientific">Bacillus velezensis</name>
    <dbReference type="NCBI Taxonomy" id="492670"/>
    <lineage>
        <taxon>Bacteria</taxon>
        <taxon>Bacillati</taxon>
        <taxon>Bacillota</taxon>
        <taxon>Bacilli</taxon>
        <taxon>Bacillales</taxon>
        <taxon>Bacillaceae</taxon>
        <taxon>Bacillus</taxon>
        <taxon>Bacillus amyloliquefaciens group</taxon>
    </lineage>
</organism>
<dbReference type="GO" id="GO:0043041">
    <property type="term" value="P:amino acid activation for nonribosomal peptide biosynthetic process"/>
    <property type="evidence" value="ECO:0007669"/>
    <property type="project" value="UniProtKB-ARBA"/>
</dbReference>
<dbReference type="PANTHER" id="PTHR45527:SF1">
    <property type="entry name" value="FATTY ACID SYNTHASE"/>
    <property type="match status" value="1"/>
</dbReference>
<keyword evidence="5" id="KW-0677">Repeat</keyword>
<evidence type="ECO:0000256" key="3">
    <source>
        <dbReference type="ARBA" id="ARBA00022450"/>
    </source>
</evidence>
<comment type="cofactor">
    <cofactor evidence="1">
        <name>pantetheine 4'-phosphate</name>
        <dbReference type="ChEBI" id="CHEBI:47942"/>
    </cofactor>
</comment>